<dbReference type="GO" id="GO:0020037">
    <property type="term" value="F:heme binding"/>
    <property type="evidence" value="ECO:0007669"/>
    <property type="project" value="InterPro"/>
</dbReference>
<organism evidence="1 2">
    <name type="scientific">Cladophialophora immunda</name>
    <dbReference type="NCBI Taxonomy" id="569365"/>
    <lineage>
        <taxon>Eukaryota</taxon>
        <taxon>Fungi</taxon>
        <taxon>Dikarya</taxon>
        <taxon>Ascomycota</taxon>
        <taxon>Pezizomycotina</taxon>
        <taxon>Eurotiomycetes</taxon>
        <taxon>Chaetothyriomycetidae</taxon>
        <taxon>Chaetothyriales</taxon>
        <taxon>Herpotrichiellaceae</taxon>
        <taxon>Cladophialophora</taxon>
    </lineage>
</organism>
<dbReference type="AlphaFoldDB" id="A0A0D2C347"/>
<dbReference type="GO" id="GO:0006979">
    <property type="term" value="P:response to oxidative stress"/>
    <property type="evidence" value="ECO:0007669"/>
    <property type="project" value="InterPro"/>
</dbReference>
<name>A0A0D2C347_9EURO</name>
<dbReference type="SUPFAM" id="SSF48113">
    <property type="entry name" value="Heme-dependent peroxidases"/>
    <property type="match status" value="1"/>
</dbReference>
<accession>A0A0D2C347</accession>
<gene>
    <name evidence="1" type="ORF">PV07_08799</name>
</gene>
<dbReference type="GO" id="GO:0004601">
    <property type="term" value="F:peroxidase activity"/>
    <property type="evidence" value="ECO:0007669"/>
    <property type="project" value="InterPro"/>
</dbReference>
<dbReference type="HOGENOM" id="CLU_1916857_0_0_1"/>
<proteinExistence type="predicted"/>
<reference evidence="1 2" key="1">
    <citation type="submission" date="2015-01" db="EMBL/GenBank/DDBJ databases">
        <title>The Genome Sequence of Cladophialophora immunda CBS83496.</title>
        <authorList>
            <consortium name="The Broad Institute Genomics Platform"/>
            <person name="Cuomo C."/>
            <person name="de Hoog S."/>
            <person name="Gorbushina A."/>
            <person name="Stielow B."/>
            <person name="Teixiera M."/>
            <person name="Abouelleil A."/>
            <person name="Chapman S.B."/>
            <person name="Priest M."/>
            <person name="Young S.K."/>
            <person name="Wortman J."/>
            <person name="Nusbaum C."/>
            <person name="Birren B."/>
        </authorList>
    </citation>
    <scope>NUCLEOTIDE SEQUENCE [LARGE SCALE GENOMIC DNA]</scope>
    <source>
        <strain evidence="1 2">CBS 83496</strain>
    </source>
</reference>
<dbReference type="Proteomes" id="UP000054466">
    <property type="component" value="Unassembled WGS sequence"/>
</dbReference>
<dbReference type="VEuPathDB" id="FungiDB:PV07_08799"/>
<protein>
    <submittedName>
        <fullName evidence="1">Uncharacterized protein</fullName>
    </submittedName>
</protein>
<dbReference type="EMBL" id="KN847044">
    <property type="protein sequence ID" value="KIW25633.1"/>
    <property type="molecule type" value="Genomic_DNA"/>
</dbReference>
<dbReference type="OrthoDB" id="823504at2759"/>
<evidence type="ECO:0000313" key="2">
    <source>
        <dbReference type="Proteomes" id="UP000054466"/>
    </source>
</evidence>
<keyword evidence="2" id="KW-1185">Reference proteome</keyword>
<sequence>MVSRPRHPAAITATTIPPFLLDAISAPGPGVHRNICHFDLSNQYPGPGEQLRRLYGHPDNVEIYPSVVIEAAKGPKLPGSHEDEAVYAVIKNDFMTHPAVSMVFMLAPGILVVNEGTAMHAIINNHFIAHPD</sequence>
<evidence type="ECO:0000313" key="1">
    <source>
        <dbReference type="EMBL" id="KIW25633.1"/>
    </source>
</evidence>
<dbReference type="GeneID" id="27347993"/>
<dbReference type="RefSeq" id="XP_016245849.1">
    <property type="nucleotide sequence ID" value="XM_016395993.1"/>
</dbReference>
<dbReference type="InterPro" id="IPR010255">
    <property type="entry name" value="Haem_peroxidase_sf"/>
</dbReference>